<evidence type="ECO:0000313" key="3">
    <source>
        <dbReference type="EMBL" id="MBC6467389.1"/>
    </source>
</evidence>
<accession>A0ABR7LRC3</accession>
<dbReference type="InterPro" id="IPR013538">
    <property type="entry name" value="ASHA1/2-like_C"/>
</dbReference>
<protein>
    <submittedName>
        <fullName evidence="3">SRPBCC domain-containing protein</fullName>
    </submittedName>
</protein>
<comment type="caution">
    <text evidence="3">The sequence shown here is derived from an EMBL/GenBank/DDBJ whole genome shotgun (WGS) entry which is preliminary data.</text>
</comment>
<dbReference type="EMBL" id="JABVEC010000012">
    <property type="protein sequence ID" value="MBC6467389.1"/>
    <property type="molecule type" value="Genomic_DNA"/>
</dbReference>
<dbReference type="CDD" id="cd08891">
    <property type="entry name" value="SRPBCC_CalC"/>
    <property type="match status" value="1"/>
</dbReference>
<evidence type="ECO:0000259" key="2">
    <source>
        <dbReference type="Pfam" id="PF08327"/>
    </source>
</evidence>
<dbReference type="Pfam" id="PF08327">
    <property type="entry name" value="AHSA1"/>
    <property type="match status" value="1"/>
</dbReference>
<proteinExistence type="inferred from homology"/>
<evidence type="ECO:0000313" key="4">
    <source>
        <dbReference type="Proteomes" id="UP000805614"/>
    </source>
</evidence>
<feature type="domain" description="Activator of Hsp90 ATPase homologue 1/2-like C-terminal" evidence="2">
    <location>
        <begin position="19"/>
        <end position="150"/>
    </location>
</feature>
<sequence>MSQPVDIKDAVRQTITVPATPKQAFQAFTEQFGLWWPQEYSIGKVAMADFVVEPRAGGRWYEVGVDGTECDTGRVTAYEPPDRLVLAWHLDGNWQFDPDPAHASEVEVRFVADGNSTRVELVHRYFERHGAGAPAVRAAVESTGGWGNCMAAYLRWVAA</sequence>
<dbReference type="SUPFAM" id="SSF55961">
    <property type="entry name" value="Bet v1-like"/>
    <property type="match status" value="1"/>
</dbReference>
<dbReference type="Gene3D" id="3.30.530.20">
    <property type="match status" value="1"/>
</dbReference>
<gene>
    <name evidence="3" type="ORF">HKK74_18080</name>
</gene>
<evidence type="ECO:0000256" key="1">
    <source>
        <dbReference type="ARBA" id="ARBA00006817"/>
    </source>
</evidence>
<organism evidence="3 4">
    <name type="scientific">Actinomadura alba</name>
    <dbReference type="NCBI Taxonomy" id="406431"/>
    <lineage>
        <taxon>Bacteria</taxon>
        <taxon>Bacillati</taxon>
        <taxon>Actinomycetota</taxon>
        <taxon>Actinomycetes</taxon>
        <taxon>Streptosporangiales</taxon>
        <taxon>Thermomonosporaceae</taxon>
        <taxon>Actinomadura</taxon>
    </lineage>
</organism>
<dbReference type="Proteomes" id="UP000805614">
    <property type="component" value="Unassembled WGS sequence"/>
</dbReference>
<dbReference type="InterPro" id="IPR023393">
    <property type="entry name" value="START-like_dom_sf"/>
</dbReference>
<dbReference type="RefSeq" id="WP_187244386.1">
    <property type="nucleotide sequence ID" value="NZ_BAAAOK010000005.1"/>
</dbReference>
<name>A0ABR7LRC3_9ACTN</name>
<keyword evidence="4" id="KW-1185">Reference proteome</keyword>
<reference evidence="3 4" key="1">
    <citation type="submission" date="2020-06" db="EMBL/GenBank/DDBJ databases">
        <title>Actinomadura xiongansis sp. nov., isolated from soil of Baiyangdian.</title>
        <authorList>
            <person name="Zhang X."/>
        </authorList>
    </citation>
    <scope>NUCLEOTIDE SEQUENCE [LARGE SCALE GENOMIC DNA]</scope>
    <source>
        <strain evidence="3 4">HBUM206468</strain>
    </source>
</reference>
<comment type="similarity">
    <text evidence="1">Belongs to the AHA1 family.</text>
</comment>